<evidence type="ECO:0000313" key="3">
    <source>
        <dbReference type="Proteomes" id="UP000253314"/>
    </source>
</evidence>
<dbReference type="PANTHER" id="PTHR43591">
    <property type="entry name" value="METHYLTRANSFERASE"/>
    <property type="match status" value="1"/>
</dbReference>
<keyword evidence="2" id="KW-0489">Methyltransferase</keyword>
<organism evidence="2 3">
    <name type="scientific">Bacillus taeanensis</name>
    <dbReference type="NCBI Taxonomy" id="273032"/>
    <lineage>
        <taxon>Bacteria</taxon>
        <taxon>Bacillati</taxon>
        <taxon>Bacillota</taxon>
        <taxon>Bacilli</taxon>
        <taxon>Bacillales</taxon>
        <taxon>Bacillaceae</taxon>
        <taxon>Bacillus</taxon>
    </lineage>
</organism>
<keyword evidence="2" id="KW-0808">Transferase</keyword>
<accession>A0A366XTQ7</accession>
<comment type="caution">
    <text evidence="2">The sequence shown here is derived from an EMBL/GenBank/DDBJ whole genome shotgun (WGS) entry which is preliminary data.</text>
</comment>
<dbReference type="OrthoDB" id="9808140at2"/>
<dbReference type="GO" id="GO:0008757">
    <property type="term" value="F:S-adenosylmethionine-dependent methyltransferase activity"/>
    <property type="evidence" value="ECO:0007669"/>
    <property type="project" value="InterPro"/>
</dbReference>
<dbReference type="EMBL" id="QOCW01000040">
    <property type="protein sequence ID" value="RBW67341.1"/>
    <property type="molecule type" value="Genomic_DNA"/>
</dbReference>
<dbReference type="GO" id="GO:0032259">
    <property type="term" value="P:methylation"/>
    <property type="evidence" value="ECO:0007669"/>
    <property type="project" value="UniProtKB-KW"/>
</dbReference>
<protein>
    <submittedName>
        <fullName evidence="2">Class I SAM-dependent methyltransferase</fullName>
    </submittedName>
</protein>
<dbReference type="InterPro" id="IPR013216">
    <property type="entry name" value="Methyltransf_11"/>
</dbReference>
<keyword evidence="3" id="KW-1185">Reference proteome</keyword>
<evidence type="ECO:0000259" key="1">
    <source>
        <dbReference type="Pfam" id="PF08241"/>
    </source>
</evidence>
<dbReference type="Gene3D" id="3.40.50.150">
    <property type="entry name" value="Vaccinia Virus protein VP39"/>
    <property type="match status" value="1"/>
</dbReference>
<proteinExistence type="predicted"/>
<sequence length="218" mass="24478">MRKMNGKEFDNLVLFFDQMARTSWLSKVHEELVHASGDWTEKEILDVGCGTGRLLLKGAEEAKRLTGIDLSSQMVEASKENFILHGYGHKSTFVTGDAYDLPFTNNSFDKCVSTCVMFLLPEPEKGILEMLRVTKNEGKIAMLNPAKDMNPQNAAKYAEKYHLSGFEETALLKWSNVSTSRHRYAIDELTNLLLACHAKRVVHKPVLEGLALITTAEK</sequence>
<dbReference type="AlphaFoldDB" id="A0A366XTQ7"/>
<gene>
    <name evidence="2" type="ORF">DS031_22615</name>
</gene>
<dbReference type="CDD" id="cd02440">
    <property type="entry name" value="AdoMet_MTases"/>
    <property type="match status" value="1"/>
</dbReference>
<feature type="domain" description="Methyltransferase type 11" evidence="1">
    <location>
        <begin position="45"/>
        <end position="141"/>
    </location>
</feature>
<name>A0A366XTQ7_9BACI</name>
<dbReference type="Proteomes" id="UP000253314">
    <property type="component" value="Unassembled WGS sequence"/>
</dbReference>
<dbReference type="Pfam" id="PF08241">
    <property type="entry name" value="Methyltransf_11"/>
    <property type="match status" value="1"/>
</dbReference>
<evidence type="ECO:0000313" key="2">
    <source>
        <dbReference type="EMBL" id="RBW67341.1"/>
    </source>
</evidence>
<dbReference type="InterPro" id="IPR029063">
    <property type="entry name" value="SAM-dependent_MTases_sf"/>
</dbReference>
<reference evidence="2 3" key="1">
    <citation type="submission" date="2018-07" db="EMBL/GenBank/DDBJ databases">
        <title>Lottiidibacillus patelloidae gen. nov., sp. nov., isolated from the intestinal tract of a marine limpet and the reclassification of B. taeanensis BH030017T, B. algicola KMM 3737T and B. hwajinpoensis SW-72T as genus Lottiidibacillus.</title>
        <authorList>
            <person name="Liu R."/>
            <person name="Huang Z."/>
        </authorList>
    </citation>
    <scope>NUCLEOTIDE SEQUENCE [LARGE SCALE GENOMIC DNA]</scope>
    <source>
        <strain evidence="2 3">BH030017</strain>
    </source>
</reference>
<dbReference type="SUPFAM" id="SSF53335">
    <property type="entry name" value="S-adenosyl-L-methionine-dependent methyltransferases"/>
    <property type="match status" value="1"/>
</dbReference>